<dbReference type="InterPro" id="IPR039859">
    <property type="entry name" value="PFA4/ZDH16/20/ERF2-like"/>
</dbReference>
<keyword evidence="3 7" id="KW-0812">Transmembrane</keyword>
<protein>
    <recommendedName>
        <fullName evidence="7">Palmitoyltransferase</fullName>
        <ecNumber evidence="7">2.3.1.225</ecNumber>
    </recommendedName>
</protein>
<dbReference type="InterPro" id="IPR001594">
    <property type="entry name" value="Palmitoyltrfase_DHHC"/>
</dbReference>
<evidence type="ECO:0000256" key="7">
    <source>
        <dbReference type="RuleBase" id="RU079119"/>
    </source>
</evidence>
<evidence type="ECO:0000256" key="3">
    <source>
        <dbReference type="ARBA" id="ARBA00022692"/>
    </source>
</evidence>
<keyword evidence="10" id="KW-1185">Reference proteome</keyword>
<dbReference type="AlphaFoldDB" id="A0AAU9IQC9"/>
<feature type="domain" description="Palmitoyltransferase DHHC" evidence="8">
    <location>
        <begin position="2"/>
        <end position="106"/>
    </location>
</feature>
<proteinExistence type="inferred from homology"/>
<dbReference type="Pfam" id="PF01529">
    <property type="entry name" value="DHHC"/>
    <property type="match status" value="1"/>
</dbReference>
<keyword evidence="5 7" id="KW-0472">Membrane</keyword>
<evidence type="ECO:0000313" key="10">
    <source>
        <dbReference type="Proteomes" id="UP001162131"/>
    </source>
</evidence>
<comment type="caution">
    <text evidence="9">The sequence shown here is derived from an EMBL/GenBank/DDBJ whole genome shotgun (WGS) entry which is preliminary data.</text>
</comment>
<name>A0AAU9IQC9_9CILI</name>
<evidence type="ECO:0000256" key="1">
    <source>
        <dbReference type="ARBA" id="ARBA00004141"/>
    </source>
</evidence>
<gene>
    <name evidence="9" type="ORF">BSTOLATCC_MIC3980</name>
</gene>
<dbReference type="EMBL" id="CAJZBQ010000004">
    <property type="protein sequence ID" value="CAG9311695.1"/>
    <property type="molecule type" value="Genomic_DNA"/>
</dbReference>
<dbReference type="PROSITE" id="PS50216">
    <property type="entry name" value="DHHC"/>
    <property type="match status" value="1"/>
</dbReference>
<evidence type="ECO:0000256" key="5">
    <source>
        <dbReference type="ARBA" id="ARBA00023136"/>
    </source>
</evidence>
<feature type="transmembrane region" description="Helical" evidence="7">
    <location>
        <begin position="36"/>
        <end position="59"/>
    </location>
</feature>
<comment type="catalytic activity">
    <reaction evidence="7">
        <text>L-cysteinyl-[protein] + hexadecanoyl-CoA = S-hexadecanoyl-L-cysteinyl-[protein] + CoA</text>
        <dbReference type="Rhea" id="RHEA:36683"/>
        <dbReference type="Rhea" id="RHEA-COMP:10131"/>
        <dbReference type="Rhea" id="RHEA-COMP:11032"/>
        <dbReference type="ChEBI" id="CHEBI:29950"/>
        <dbReference type="ChEBI" id="CHEBI:57287"/>
        <dbReference type="ChEBI" id="CHEBI:57379"/>
        <dbReference type="ChEBI" id="CHEBI:74151"/>
        <dbReference type="EC" id="2.3.1.225"/>
    </reaction>
</comment>
<dbReference type="EC" id="2.3.1.225" evidence="7"/>
<keyword evidence="2 7" id="KW-0808">Transferase</keyword>
<dbReference type="GO" id="GO:0016020">
    <property type="term" value="C:membrane"/>
    <property type="evidence" value="ECO:0007669"/>
    <property type="project" value="UniProtKB-SubCell"/>
</dbReference>
<evidence type="ECO:0000313" key="9">
    <source>
        <dbReference type="EMBL" id="CAG9311695.1"/>
    </source>
</evidence>
<comment type="domain">
    <text evidence="7">The DHHC domain is required for palmitoyltransferase activity.</text>
</comment>
<evidence type="ECO:0000256" key="6">
    <source>
        <dbReference type="ARBA" id="ARBA00023315"/>
    </source>
</evidence>
<accession>A0AAU9IQC9</accession>
<dbReference type="GO" id="GO:0019706">
    <property type="term" value="F:protein-cysteine S-palmitoyltransferase activity"/>
    <property type="evidence" value="ECO:0007669"/>
    <property type="project" value="UniProtKB-EC"/>
</dbReference>
<dbReference type="PANTHER" id="PTHR12246">
    <property type="entry name" value="PALMITOYLTRANSFERASE ZDHHC16"/>
    <property type="match status" value="1"/>
</dbReference>
<keyword evidence="4 7" id="KW-1133">Transmembrane helix</keyword>
<feature type="transmembrane region" description="Helical" evidence="7">
    <location>
        <begin position="79"/>
        <end position="101"/>
    </location>
</feature>
<evidence type="ECO:0000256" key="4">
    <source>
        <dbReference type="ARBA" id="ARBA00022989"/>
    </source>
</evidence>
<evidence type="ECO:0000259" key="8">
    <source>
        <dbReference type="Pfam" id="PF01529"/>
    </source>
</evidence>
<evidence type="ECO:0000256" key="2">
    <source>
        <dbReference type="ARBA" id="ARBA00022679"/>
    </source>
</evidence>
<reference evidence="9" key="1">
    <citation type="submission" date="2021-09" db="EMBL/GenBank/DDBJ databases">
        <authorList>
            <consortium name="AG Swart"/>
            <person name="Singh M."/>
            <person name="Singh A."/>
            <person name="Seah K."/>
            <person name="Emmerich C."/>
        </authorList>
    </citation>
    <scope>NUCLEOTIDE SEQUENCE</scope>
    <source>
        <strain evidence="9">ATCC30299</strain>
    </source>
</reference>
<dbReference type="Proteomes" id="UP001162131">
    <property type="component" value="Unassembled WGS sequence"/>
</dbReference>
<organism evidence="9 10">
    <name type="scientific">Blepharisma stoltei</name>
    <dbReference type="NCBI Taxonomy" id="1481888"/>
    <lineage>
        <taxon>Eukaryota</taxon>
        <taxon>Sar</taxon>
        <taxon>Alveolata</taxon>
        <taxon>Ciliophora</taxon>
        <taxon>Postciliodesmatophora</taxon>
        <taxon>Heterotrichea</taxon>
        <taxon>Heterotrichida</taxon>
        <taxon>Blepharismidae</taxon>
        <taxon>Blepharisma</taxon>
    </lineage>
</organism>
<comment type="subcellular location">
    <subcellularLocation>
        <location evidence="1">Membrane</location>
        <topology evidence="1">Multi-pass membrane protein</topology>
    </subcellularLocation>
</comment>
<comment type="similarity">
    <text evidence="7">Belongs to the DHHC palmitoyltransferase family.</text>
</comment>
<keyword evidence="6 7" id="KW-0012">Acyltransferase</keyword>
<sequence>MPEGTFHCSTCETCILSMTQHCYFTNNCIGKQNFKYFYLFMIWVLIGSLFVCALLGQSFLRIFLKDEAFLNLIKDQKKIIVFTFVFCFALLFSVSILFGYYTYWSIDQRKKEFEIKSNKYLKLSQSSRGRVIAGIIFLKKCLLPFFEQERHAEDFSHVI</sequence>